<organism evidence="4 5">
    <name type="scientific">Kingdonia uniflora</name>
    <dbReference type="NCBI Taxonomy" id="39325"/>
    <lineage>
        <taxon>Eukaryota</taxon>
        <taxon>Viridiplantae</taxon>
        <taxon>Streptophyta</taxon>
        <taxon>Embryophyta</taxon>
        <taxon>Tracheophyta</taxon>
        <taxon>Spermatophyta</taxon>
        <taxon>Magnoliopsida</taxon>
        <taxon>Ranunculales</taxon>
        <taxon>Circaeasteraceae</taxon>
        <taxon>Kingdonia</taxon>
    </lineage>
</organism>
<gene>
    <name evidence="4" type="ORF">GIB67_023558</name>
</gene>
<name>A0A7J7PA16_9MAGN</name>
<evidence type="ECO:0000313" key="5">
    <source>
        <dbReference type="Proteomes" id="UP000541444"/>
    </source>
</evidence>
<dbReference type="EMBL" id="JACGCM010000119">
    <property type="protein sequence ID" value="KAF6176267.1"/>
    <property type="molecule type" value="Genomic_DNA"/>
</dbReference>
<dbReference type="Gene3D" id="3.30.70.330">
    <property type="match status" value="1"/>
</dbReference>
<dbReference type="InterPro" id="IPR035979">
    <property type="entry name" value="RBD_domain_sf"/>
</dbReference>
<feature type="compositionally biased region" description="Basic and acidic residues" evidence="2">
    <location>
        <begin position="120"/>
        <end position="129"/>
    </location>
</feature>
<sequence length="181" mass="20804">MVGRNEDVENPGNTLYVTGLSSRVTEKDLEDHFSKEGKVSVCRLVVEPRTRESRGFAFVTMDSVEDASRCIKYLNQSVLEGRYIKVEKSRRKRPRTPTPGNYLGAAQSNRESSYRGRNRGGYERDDNRYRRSPRRSPYRGGRDCSPPRHSSYGGRSRKDRSSYSPPYGSPERNNGRRPYGR</sequence>
<feature type="domain" description="RRM" evidence="3">
    <location>
        <begin position="13"/>
        <end position="91"/>
    </location>
</feature>
<dbReference type="InterPro" id="IPR050441">
    <property type="entry name" value="RBM"/>
</dbReference>
<dbReference type="Pfam" id="PF00076">
    <property type="entry name" value="RRM_1"/>
    <property type="match status" value="1"/>
</dbReference>
<evidence type="ECO:0000313" key="4">
    <source>
        <dbReference type="EMBL" id="KAF6176267.1"/>
    </source>
</evidence>
<dbReference type="GO" id="GO:0003723">
    <property type="term" value="F:RNA binding"/>
    <property type="evidence" value="ECO:0007669"/>
    <property type="project" value="UniProtKB-UniRule"/>
</dbReference>
<dbReference type="Proteomes" id="UP000541444">
    <property type="component" value="Unassembled WGS sequence"/>
</dbReference>
<reference evidence="4 5" key="1">
    <citation type="journal article" date="2020" name="IScience">
        <title>Genome Sequencing of the Endangered Kingdonia uniflora (Circaeasteraceae, Ranunculales) Reveals Potential Mechanisms of Evolutionary Specialization.</title>
        <authorList>
            <person name="Sun Y."/>
            <person name="Deng T."/>
            <person name="Zhang A."/>
            <person name="Moore M.J."/>
            <person name="Landis J.B."/>
            <person name="Lin N."/>
            <person name="Zhang H."/>
            <person name="Zhang X."/>
            <person name="Huang J."/>
            <person name="Zhang X."/>
            <person name="Sun H."/>
            <person name="Wang H."/>
        </authorList>
    </citation>
    <scope>NUCLEOTIDE SEQUENCE [LARGE SCALE GENOMIC DNA]</scope>
    <source>
        <strain evidence="4">TB1705</strain>
        <tissue evidence="4">Leaf</tissue>
    </source>
</reference>
<protein>
    <recommendedName>
        <fullName evidence="3">RRM domain-containing protein</fullName>
    </recommendedName>
</protein>
<feature type="region of interest" description="Disordered" evidence="2">
    <location>
        <begin position="88"/>
        <end position="181"/>
    </location>
</feature>
<evidence type="ECO:0000256" key="2">
    <source>
        <dbReference type="SAM" id="MobiDB-lite"/>
    </source>
</evidence>
<dbReference type="SMART" id="SM00360">
    <property type="entry name" value="RRM"/>
    <property type="match status" value="1"/>
</dbReference>
<dbReference type="SUPFAM" id="SSF54928">
    <property type="entry name" value="RNA-binding domain, RBD"/>
    <property type="match status" value="1"/>
</dbReference>
<keyword evidence="5" id="KW-1185">Reference proteome</keyword>
<dbReference type="InterPro" id="IPR012677">
    <property type="entry name" value="Nucleotide-bd_a/b_plait_sf"/>
</dbReference>
<dbReference type="CDD" id="cd00590">
    <property type="entry name" value="RRM_SF"/>
    <property type="match status" value="1"/>
</dbReference>
<dbReference type="OrthoDB" id="6159137at2759"/>
<dbReference type="InterPro" id="IPR000504">
    <property type="entry name" value="RRM_dom"/>
</dbReference>
<keyword evidence="1" id="KW-0694">RNA-binding</keyword>
<dbReference type="PROSITE" id="PS50102">
    <property type="entry name" value="RRM"/>
    <property type="match status" value="1"/>
</dbReference>
<comment type="caution">
    <text evidence="4">The sequence shown here is derived from an EMBL/GenBank/DDBJ whole genome shotgun (WGS) entry which is preliminary data.</text>
</comment>
<dbReference type="AlphaFoldDB" id="A0A7J7PA16"/>
<evidence type="ECO:0000256" key="1">
    <source>
        <dbReference type="PROSITE-ProRule" id="PRU00176"/>
    </source>
</evidence>
<proteinExistence type="predicted"/>
<evidence type="ECO:0000259" key="3">
    <source>
        <dbReference type="PROSITE" id="PS50102"/>
    </source>
</evidence>
<accession>A0A7J7PA16</accession>
<dbReference type="PANTHER" id="PTHR48034">
    <property type="entry name" value="TRANSFORMER-2 SEX-DETERMINING PROTEIN-RELATED"/>
    <property type="match status" value="1"/>
</dbReference>